<protein>
    <submittedName>
        <fullName evidence="2">Multidrug efflux pump subunit AcrB</fullName>
    </submittedName>
</protein>
<dbReference type="Gene3D" id="3.30.70.1430">
    <property type="entry name" value="Multidrug efflux transporter AcrB pore domain"/>
    <property type="match status" value="1"/>
</dbReference>
<comment type="caution">
    <text evidence="2">The sequence shown here is derived from an EMBL/GenBank/DDBJ whole genome shotgun (WGS) entry which is preliminary data.</text>
</comment>
<reference evidence="2 3" key="1">
    <citation type="submission" date="2019-03" db="EMBL/GenBank/DDBJ databases">
        <title>Genomic Encyclopedia of Archaeal and Bacterial Type Strains, Phase II (KMG-II): from individual species to whole genera.</title>
        <authorList>
            <person name="Goeker M."/>
        </authorList>
    </citation>
    <scope>NUCLEOTIDE SEQUENCE [LARGE SCALE GENOMIC DNA]</scope>
    <source>
        <strain evidence="2 3">DSM 21537</strain>
    </source>
</reference>
<feature type="transmembrane region" description="Helical" evidence="1">
    <location>
        <begin position="791"/>
        <end position="808"/>
    </location>
</feature>
<dbReference type="Proteomes" id="UP000294684">
    <property type="component" value="Unassembled WGS sequence"/>
</dbReference>
<dbReference type="PANTHER" id="PTHR32063:SF0">
    <property type="entry name" value="SWARMING MOTILITY PROTEIN SWRC"/>
    <property type="match status" value="1"/>
</dbReference>
<dbReference type="InterPro" id="IPR001036">
    <property type="entry name" value="Acrflvin-R"/>
</dbReference>
<dbReference type="STRING" id="1193051.LEP1GSC017_2714"/>
<dbReference type="PANTHER" id="PTHR32063">
    <property type="match status" value="1"/>
</dbReference>
<dbReference type="InterPro" id="IPR027463">
    <property type="entry name" value="AcrB_DN_DC_subdom"/>
</dbReference>
<gene>
    <name evidence="2" type="ORF">CLV96_1244</name>
</gene>
<feature type="transmembrane region" description="Helical" evidence="1">
    <location>
        <begin position="861"/>
        <end position="880"/>
    </location>
</feature>
<feature type="transmembrane region" description="Helical" evidence="1">
    <location>
        <begin position="814"/>
        <end position="831"/>
    </location>
</feature>
<dbReference type="Pfam" id="PF00873">
    <property type="entry name" value="ACR_tran"/>
    <property type="match status" value="1"/>
</dbReference>
<feature type="transmembrane region" description="Helical" evidence="1">
    <location>
        <begin position="341"/>
        <end position="364"/>
    </location>
</feature>
<proteinExistence type="predicted"/>
<feature type="transmembrane region" description="Helical" evidence="1">
    <location>
        <begin position="393"/>
        <end position="412"/>
    </location>
</feature>
<evidence type="ECO:0000256" key="1">
    <source>
        <dbReference type="SAM" id="Phobius"/>
    </source>
</evidence>
<dbReference type="Gene3D" id="3.30.2090.10">
    <property type="entry name" value="Multidrug efflux transporter AcrB TolC docking domain, DN and DC subdomains"/>
    <property type="match status" value="1"/>
</dbReference>
<dbReference type="EMBL" id="SORO01000001">
    <property type="protein sequence ID" value="TDY72254.1"/>
    <property type="molecule type" value="Genomic_DNA"/>
</dbReference>
<accession>A0A4R8MSS7</accession>
<keyword evidence="1" id="KW-0812">Transmembrane</keyword>
<evidence type="ECO:0000313" key="3">
    <source>
        <dbReference type="Proteomes" id="UP000294684"/>
    </source>
</evidence>
<keyword evidence="3" id="KW-1185">Reference proteome</keyword>
<evidence type="ECO:0000313" key="2">
    <source>
        <dbReference type="EMBL" id="TDY72254.1"/>
    </source>
</evidence>
<dbReference type="RefSeq" id="WP_004786554.1">
    <property type="nucleotide sequence ID" value="NZ_SORO01000001.1"/>
</dbReference>
<feature type="transmembrane region" description="Helical" evidence="1">
    <location>
        <begin position="313"/>
        <end position="334"/>
    </location>
</feature>
<dbReference type="GO" id="GO:0005886">
    <property type="term" value="C:plasma membrane"/>
    <property type="evidence" value="ECO:0007669"/>
    <property type="project" value="TreeGrafter"/>
</dbReference>
<keyword evidence="1" id="KW-0472">Membrane</keyword>
<sequence>MMANLIQNYRYRILAIVLFFSLLSVLQLSYILLGAESFLQSSESIQITIQWPGKTALQVEEGITKPWEQLLKGISGYKEIESISERGSSQIHLELEEGIKKDVIVSAIRNEYLLQRQRFPVDSLSPKIQVKKSEDQYIVILQKISKNSDRSHKGLESQIRNIAGVSSFVHHPGSEKEVVLEIQPDRIQSFEFPSLSVVYDAIRNYNFGFYYDLGEGLWFQKDFPLKPSDWSNLGIPSRSGEGLLVSSFGSVSLRDKKSHHGTRINGLQSETILINAENGTSLYHITRELNTLLSNHKDWILLYTSYQDFFSDLYRFFFLFFLLDLVLVLTPILFPIETKPILYNLLSFYTTSLLFLGICSFFSFSICRSTLFLFLVWKFFLVLFPVRKIGKWTLSVLVSVLILWIFVFFNWIPKTLGIFSLVHLYFFIFVPFLKTLFQSFSKKSILSFSLFARRKKYPNKQRTKLGDQNSQKKSSLFLAVILLIISISFSLVSSLELTPVTTYYGTVQIGRLEFPTSLPEKESIRITKQVENEILSRKITDLLILKQNPSSSVFYFRLNELGGINGFKNLPTESGYFHFFGEAEPNADRKIRFSNANTEILEKKIISILPWLRTKKEIEEVVLCFQPSTEGWDIHSSAKYSNLLGFDLNDSLRERSLDLQSSIVGKMVLDKKITDIRFLVEPDKKLDRYPQRPTKMASGIPVFTESFTNYQTINNQGRIYRKNGETSLEILVKGKFIDWEELEFKIRNFLGNDIVQLSETVPKKESLPKYRPVFVLIISILLLYRKKNNLFWLFPCVCFLFLWRINVILLGGDYFLFGTTILFLSFLLLWIPRSSLHWDLLISFFFLFGLSYFLPGDGGRFFMGGFLLISVFFLFYLKMLQKWKIMKTKFIF</sequence>
<keyword evidence="1" id="KW-1133">Transmembrane helix</keyword>
<feature type="transmembrane region" description="Helical" evidence="1">
    <location>
        <begin position="418"/>
        <end position="437"/>
    </location>
</feature>
<feature type="transmembrane region" description="Helical" evidence="1">
    <location>
        <begin position="476"/>
        <end position="495"/>
    </location>
</feature>
<dbReference type="Gene3D" id="3.30.70.1320">
    <property type="entry name" value="Multidrug efflux transporter AcrB pore domain like"/>
    <property type="match status" value="1"/>
</dbReference>
<feature type="transmembrane region" description="Helical" evidence="1">
    <location>
        <begin position="370"/>
        <end position="386"/>
    </location>
</feature>
<dbReference type="GO" id="GO:0042910">
    <property type="term" value="F:xenobiotic transmembrane transporter activity"/>
    <property type="evidence" value="ECO:0007669"/>
    <property type="project" value="TreeGrafter"/>
</dbReference>
<name>A0A4R8MSS7_LEPME</name>
<dbReference type="AlphaFoldDB" id="A0A4R8MSS7"/>
<organism evidence="2 3">
    <name type="scientific">Leptospira meyeri</name>
    <dbReference type="NCBI Taxonomy" id="29508"/>
    <lineage>
        <taxon>Bacteria</taxon>
        <taxon>Pseudomonadati</taxon>
        <taxon>Spirochaetota</taxon>
        <taxon>Spirochaetia</taxon>
        <taxon>Leptospirales</taxon>
        <taxon>Leptospiraceae</taxon>
        <taxon>Leptospira</taxon>
    </lineage>
</organism>
<dbReference type="Gene3D" id="1.20.1640.10">
    <property type="entry name" value="Multidrug efflux transporter AcrB transmembrane domain"/>
    <property type="match status" value="1"/>
</dbReference>
<dbReference type="SUPFAM" id="SSF82693">
    <property type="entry name" value="Multidrug efflux transporter AcrB pore domain, PN1, PN2, PC1 and PC2 subdomains"/>
    <property type="match status" value="1"/>
</dbReference>
<dbReference type="GeneID" id="79826569"/>
<dbReference type="OrthoDB" id="315310at2"/>